<keyword evidence="4" id="KW-0433">Leucine-rich repeat</keyword>
<dbReference type="Pfam" id="PF13855">
    <property type="entry name" value="LRR_8"/>
    <property type="match status" value="2"/>
</dbReference>
<dbReference type="PANTHER" id="PTHR48065:SF5">
    <property type="entry name" value="RECEPTOR-LIKE PROTEIN CF-9 HOMOLOG"/>
    <property type="match status" value="1"/>
</dbReference>
<dbReference type="InterPro" id="IPR032675">
    <property type="entry name" value="LRR_dom_sf"/>
</dbReference>
<dbReference type="FunFam" id="3.80.10.10:FF:000095">
    <property type="entry name" value="LRR receptor-like serine/threonine-protein kinase GSO1"/>
    <property type="match status" value="1"/>
</dbReference>
<keyword evidence="3" id="KW-1003">Cell membrane</keyword>
<dbReference type="Proteomes" id="UP000077755">
    <property type="component" value="Chromosome 3"/>
</dbReference>
<dbReference type="PROSITE" id="PS51450">
    <property type="entry name" value="LRR"/>
    <property type="match status" value="2"/>
</dbReference>
<keyword evidence="6" id="KW-0732">Signal</keyword>
<dbReference type="FunFam" id="3.80.10.10:FF:000453">
    <property type="entry name" value="Leucine-rich receptor-like protein kinase family protein"/>
    <property type="match status" value="1"/>
</dbReference>
<evidence type="ECO:0000256" key="6">
    <source>
        <dbReference type="ARBA" id="ARBA00022729"/>
    </source>
</evidence>
<organism evidence="13 14">
    <name type="scientific">Daucus carota subsp. sativus</name>
    <name type="common">Carrot</name>
    <dbReference type="NCBI Taxonomy" id="79200"/>
    <lineage>
        <taxon>Eukaryota</taxon>
        <taxon>Viridiplantae</taxon>
        <taxon>Streptophyta</taxon>
        <taxon>Embryophyta</taxon>
        <taxon>Tracheophyta</taxon>
        <taxon>Spermatophyta</taxon>
        <taxon>Magnoliopsida</taxon>
        <taxon>eudicotyledons</taxon>
        <taxon>Gunneridae</taxon>
        <taxon>Pentapetalae</taxon>
        <taxon>asterids</taxon>
        <taxon>campanulids</taxon>
        <taxon>Apiales</taxon>
        <taxon>Apiaceae</taxon>
        <taxon>Apioideae</taxon>
        <taxon>Scandiceae</taxon>
        <taxon>Daucinae</taxon>
        <taxon>Daucus</taxon>
        <taxon>Daucus sect. Daucus</taxon>
    </lineage>
</organism>
<evidence type="ECO:0000256" key="7">
    <source>
        <dbReference type="ARBA" id="ARBA00022737"/>
    </source>
</evidence>
<dbReference type="InterPro" id="IPR013210">
    <property type="entry name" value="LRR_N_plant-typ"/>
</dbReference>
<dbReference type="FunFam" id="3.80.10.10:FF:000111">
    <property type="entry name" value="LRR receptor-like serine/threonine-protein kinase ERECTA"/>
    <property type="match status" value="1"/>
</dbReference>
<evidence type="ECO:0000256" key="2">
    <source>
        <dbReference type="ARBA" id="ARBA00009592"/>
    </source>
</evidence>
<dbReference type="KEGG" id="dcr:108212775"/>
<keyword evidence="7" id="KW-0677">Repeat</keyword>
<dbReference type="Gramene" id="KZN03328">
    <property type="protein sequence ID" value="KZN03328"/>
    <property type="gene ID" value="DCAR_012084"/>
</dbReference>
<dbReference type="InterPro" id="IPR001611">
    <property type="entry name" value="Leu-rich_rpt"/>
</dbReference>
<dbReference type="GO" id="GO:0051707">
    <property type="term" value="P:response to other organism"/>
    <property type="evidence" value="ECO:0007669"/>
    <property type="project" value="UniProtKB-ARBA"/>
</dbReference>
<sequence>MWKCIGLFTIMILLLFLQDHVVISSPSAATTHLSPNRQKLALFQFRLSMSIDKSPAICSDGTTSKVMNWSLSSDCCTWGGVTCNQTTGDVVGLDLRCSQLIGAIFPNSTLFQLSFLQFIYLDHNNLYGLLPEEIFHLPNLQVLSVFYTNLTVSLPKNKWGSSSSLQALYLEQITLSGGIPDSIGYLKSLNLLSLPNCSIDGEIPKAIGNLTQLTKLDLSLNNLTGLIPDSLANLQNLTVLYLNNNKLSGHFPSCVANLQLLEELILSTNLLSGPLPSNLTALSLPNLTNLQIFENLLNGTIPSWLFDLPSLFFLSIDFNSFTGQLNEFNASRLVLQVFTCSNNLINGSIPESFFDLVNLTMLDLSSNNFSGVLDIEMFSHLEFLDRLILSYNSLSVRVTNSSMLPPQIQTLGLSSCKIKEFTHFFGTAENLRYLDLSNNQIHGEIPQGIGEAKFYNLDLSENFLSGGIENLPWAFLDYLNLQSNMLNGSLPASICNSSSLDVLNLSHNNLSGVLPTCPSSLDYSLSVLDVRVNSIRGSIPSALSNFRKLRSLNLYRNKLEGRIPPSFAELEYLEVLDLGSNQISDTFPQWLEALQNLQVLSLKSNKLHGSINNVSKVEHPFPSLRIIDLSNNEFSGPLPAKYIKNFKGMMNREVNTLEKRYMGDSYYSDTVTMVIKGVPTEFVRILTAFTTIDLSENNFEGEMPEFIGNLKSLRDLNLSHNHLSGHVPSLIGKLSVLESLDLSFNQLVGIIPPELTCIYTLSKLNLSYNYLSGHIPEGAQFQTFDEDSYGGNLALCGRPLSKRCNIKEISETQEDADEDDDYFFSGFTWEAVTMGYGSGVVVGFLIGYVILRTRELKWLTRITAKKWGRKVRSLEIRRFA</sequence>
<reference evidence="13" key="1">
    <citation type="journal article" date="2016" name="Nat. Genet.">
        <title>A high-quality carrot genome assembly provides new insights into carotenoid accumulation and asterid genome evolution.</title>
        <authorList>
            <person name="Iorizzo M."/>
            <person name="Ellison S."/>
            <person name="Senalik D."/>
            <person name="Zeng P."/>
            <person name="Satapoomin P."/>
            <person name="Huang J."/>
            <person name="Bowman M."/>
            <person name="Iovene M."/>
            <person name="Sanseverino W."/>
            <person name="Cavagnaro P."/>
            <person name="Yildiz M."/>
            <person name="Macko-Podgorni A."/>
            <person name="Moranska E."/>
            <person name="Grzebelus E."/>
            <person name="Grzebelus D."/>
            <person name="Ashrafi H."/>
            <person name="Zheng Z."/>
            <person name="Cheng S."/>
            <person name="Spooner D."/>
            <person name="Van Deynze A."/>
            <person name="Simon P."/>
        </authorList>
    </citation>
    <scope>NUCLEOTIDE SEQUENCE</scope>
    <source>
        <tissue evidence="13">Leaf</tissue>
    </source>
</reference>
<evidence type="ECO:0000313" key="13">
    <source>
        <dbReference type="EMBL" id="WOG94398.1"/>
    </source>
</evidence>
<dbReference type="EMBL" id="CP093345">
    <property type="protein sequence ID" value="WOG94398.1"/>
    <property type="molecule type" value="Genomic_DNA"/>
</dbReference>
<dbReference type="PANTHER" id="PTHR48065">
    <property type="entry name" value="OS10G0469600 PROTEIN"/>
    <property type="match status" value="1"/>
</dbReference>
<feature type="domain" description="Disease resistance R13L4/SHOC-2-like LRR" evidence="12">
    <location>
        <begin position="112"/>
        <end position="325"/>
    </location>
</feature>
<gene>
    <name evidence="13" type="ORF">DCAR_0313693</name>
</gene>
<name>A0A166C5U6_DAUCS</name>
<dbReference type="GO" id="GO:0005886">
    <property type="term" value="C:plasma membrane"/>
    <property type="evidence" value="ECO:0007669"/>
    <property type="project" value="UniProtKB-SubCell"/>
</dbReference>
<dbReference type="InterPro" id="IPR003591">
    <property type="entry name" value="Leu-rich_rpt_typical-subtyp"/>
</dbReference>
<keyword evidence="10" id="KW-0325">Glycoprotein</keyword>
<dbReference type="SUPFAM" id="SSF52058">
    <property type="entry name" value="L domain-like"/>
    <property type="match status" value="2"/>
</dbReference>
<dbReference type="GO" id="GO:0009791">
    <property type="term" value="P:post-embryonic development"/>
    <property type="evidence" value="ECO:0007669"/>
    <property type="project" value="UniProtKB-ARBA"/>
</dbReference>
<dbReference type="SUPFAM" id="SSF52047">
    <property type="entry name" value="RNI-like"/>
    <property type="match status" value="1"/>
</dbReference>
<evidence type="ECO:0000259" key="12">
    <source>
        <dbReference type="Pfam" id="PF23598"/>
    </source>
</evidence>
<dbReference type="Pfam" id="PF08263">
    <property type="entry name" value="LRRNT_2"/>
    <property type="match status" value="1"/>
</dbReference>
<dbReference type="InterPro" id="IPR055414">
    <property type="entry name" value="LRR_R13L4/SHOC2-like"/>
</dbReference>
<dbReference type="AlphaFoldDB" id="A0A166C5U6"/>
<evidence type="ECO:0000256" key="5">
    <source>
        <dbReference type="ARBA" id="ARBA00022692"/>
    </source>
</evidence>
<evidence type="ECO:0000313" key="14">
    <source>
        <dbReference type="Proteomes" id="UP000077755"/>
    </source>
</evidence>
<evidence type="ECO:0000256" key="3">
    <source>
        <dbReference type="ARBA" id="ARBA00022475"/>
    </source>
</evidence>
<protein>
    <submittedName>
        <fullName evidence="13">Uncharacterized protein</fullName>
    </submittedName>
</protein>
<evidence type="ECO:0000256" key="1">
    <source>
        <dbReference type="ARBA" id="ARBA00004162"/>
    </source>
</evidence>
<comment type="similarity">
    <text evidence="2">Belongs to the RLP family.</text>
</comment>
<evidence type="ECO:0000259" key="11">
    <source>
        <dbReference type="Pfam" id="PF08263"/>
    </source>
</evidence>
<evidence type="ECO:0000256" key="4">
    <source>
        <dbReference type="ARBA" id="ARBA00022614"/>
    </source>
</evidence>
<dbReference type="OrthoDB" id="442066at2759"/>
<reference evidence="13" key="2">
    <citation type="submission" date="2022-03" db="EMBL/GenBank/DDBJ databases">
        <title>Draft title - Genomic analysis of global carrot germplasm unveils the trajectory of domestication and the origin of high carotenoid orange carrot.</title>
        <authorList>
            <person name="Iorizzo M."/>
            <person name="Ellison S."/>
            <person name="Senalik D."/>
            <person name="Macko-Podgorni A."/>
            <person name="Grzebelus D."/>
            <person name="Bostan H."/>
            <person name="Rolling W."/>
            <person name="Curaba J."/>
            <person name="Simon P."/>
        </authorList>
    </citation>
    <scope>NUCLEOTIDE SEQUENCE</scope>
    <source>
        <tissue evidence="13">Leaf</tissue>
    </source>
</reference>
<keyword evidence="5" id="KW-0812">Transmembrane</keyword>
<accession>A0A166C5U6</accession>
<dbReference type="SMART" id="SM00365">
    <property type="entry name" value="LRR_SD22"/>
    <property type="match status" value="7"/>
</dbReference>
<dbReference type="PRINTS" id="PR00019">
    <property type="entry name" value="LEURICHRPT"/>
</dbReference>
<comment type="subcellular location">
    <subcellularLocation>
        <location evidence="1">Cell membrane</location>
        <topology evidence="1">Single-pass membrane protein</topology>
    </subcellularLocation>
</comment>
<keyword evidence="8" id="KW-1133">Transmembrane helix</keyword>
<keyword evidence="14" id="KW-1185">Reference proteome</keyword>
<dbReference type="SMART" id="SM00369">
    <property type="entry name" value="LRR_TYP"/>
    <property type="match status" value="11"/>
</dbReference>
<dbReference type="GO" id="GO:0006952">
    <property type="term" value="P:defense response"/>
    <property type="evidence" value="ECO:0007669"/>
    <property type="project" value="UniProtKB-ARBA"/>
</dbReference>
<feature type="domain" description="Leucine-rich repeat-containing N-terminal plant-type" evidence="11">
    <location>
        <begin position="36"/>
        <end position="84"/>
    </location>
</feature>
<evidence type="ECO:0000256" key="8">
    <source>
        <dbReference type="ARBA" id="ARBA00022989"/>
    </source>
</evidence>
<dbReference type="Gene3D" id="3.80.10.10">
    <property type="entry name" value="Ribonuclease Inhibitor"/>
    <property type="match status" value="3"/>
</dbReference>
<proteinExistence type="inferred from homology"/>
<evidence type="ECO:0000256" key="10">
    <source>
        <dbReference type="ARBA" id="ARBA00023180"/>
    </source>
</evidence>
<keyword evidence="9" id="KW-0472">Membrane</keyword>
<dbReference type="Pfam" id="PF00560">
    <property type="entry name" value="LRR_1"/>
    <property type="match status" value="5"/>
</dbReference>
<dbReference type="Pfam" id="PF23598">
    <property type="entry name" value="LRR_14"/>
    <property type="match status" value="1"/>
</dbReference>
<evidence type="ECO:0000256" key="9">
    <source>
        <dbReference type="ARBA" id="ARBA00023136"/>
    </source>
</evidence>
<dbReference type="OMA" id="IVITMEK"/>